<dbReference type="PANTHER" id="PTHR40588">
    <property type="entry name" value="MRNA INTERFERASE TOXIN YAFQ"/>
    <property type="match status" value="1"/>
</dbReference>
<dbReference type="NCBIfam" id="TIGR02385">
    <property type="entry name" value="RelE_StbE"/>
    <property type="match status" value="1"/>
</dbReference>
<dbReference type="GO" id="GO:0006415">
    <property type="term" value="P:translational termination"/>
    <property type="evidence" value="ECO:0007669"/>
    <property type="project" value="TreeGrafter"/>
</dbReference>
<dbReference type="InterPro" id="IPR004386">
    <property type="entry name" value="Toxin_YafQ-like"/>
</dbReference>
<dbReference type="NCBIfam" id="TIGR00053">
    <property type="entry name" value="YafQ family addiction module toxin"/>
    <property type="match status" value="1"/>
</dbReference>
<dbReference type="EMBL" id="JAAGYR010000021">
    <property type="protein sequence ID" value="NEN76518.1"/>
    <property type="molecule type" value="Genomic_DNA"/>
</dbReference>
<evidence type="ECO:0000313" key="4">
    <source>
        <dbReference type="Proteomes" id="UP000477651"/>
    </source>
</evidence>
<comment type="caution">
    <text evidence="3">The sequence shown here is derived from an EMBL/GenBank/DDBJ whole genome shotgun (WGS) entry which is preliminary data.</text>
</comment>
<organism evidence="3 4">
    <name type="scientific">Pelistega ratti</name>
    <dbReference type="NCBI Taxonomy" id="2652177"/>
    <lineage>
        <taxon>Bacteria</taxon>
        <taxon>Pseudomonadati</taxon>
        <taxon>Pseudomonadota</taxon>
        <taxon>Betaproteobacteria</taxon>
        <taxon>Burkholderiales</taxon>
        <taxon>Alcaligenaceae</taxon>
        <taxon>Pelistega</taxon>
    </lineage>
</organism>
<protein>
    <submittedName>
        <fullName evidence="3">Type II toxin-antitoxin system YafQ family toxin</fullName>
    </submittedName>
</protein>
<keyword evidence="1" id="KW-1277">Toxin-antitoxin system</keyword>
<gene>
    <name evidence="3" type="ORF">F9B74_09375</name>
</gene>
<dbReference type="SUPFAM" id="SSF143011">
    <property type="entry name" value="RelE-like"/>
    <property type="match status" value="1"/>
</dbReference>
<feature type="active site" description="Proton donor" evidence="2">
    <location>
        <position position="80"/>
    </location>
</feature>
<dbReference type="GO" id="GO:0004521">
    <property type="term" value="F:RNA endonuclease activity"/>
    <property type="evidence" value="ECO:0007669"/>
    <property type="project" value="TreeGrafter"/>
</dbReference>
<dbReference type="PANTHER" id="PTHR40588:SF1">
    <property type="entry name" value="MRNA INTERFERASE TOXIN YAFQ"/>
    <property type="match status" value="1"/>
</dbReference>
<dbReference type="GO" id="GO:0006402">
    <property type="term" value="P:mRNA catabolic process"/>
    <property type="evidence" value="ECO:0007669"/>
    <property type="project" value="TreeGrafter"/>
</dbReference>
<name>A0A6L9Y9N1_9BURK</name>
<dbReference type="Proteomes" id="UP000477651">
    <property type="component" value="Unassembled WGS sequence"/>
</dbReference>
<dbReference type="InterPro" id="IPR035093">
    <property type="entry name" value="RelE/ParE_toxin_dom_sf"/>
</dbReference>
<evidence type="ECO:0000256" key="1">
    <source>
        <dbReference type="ARBA" id="ARBA00022649"/>
    </source>
</evidence>
<evidence type="ECO:0000313" key="3">
    <source>
        <dbReference type="EMBL" id="NEN76518.1"/>
    </source>
</evidence>
<proteinExistence type="predicted"/>
<dbReference type="PIRSF" id="PIRSF006156">
    <property type="entry name" value="YafQ"/>
    <property type="match status" value="1"/>
</dbReference>
<dbReference type="AlphaFoldDB" id="A0A6L9Y9N1"/>
<accession>A0A6L9Y9N1</accession>
<keyword evidence="4" id="KW-1185">Reference proteome</keyword>
<dbReference type="RefSeq" id="WP_163764925.1">
    <property type="nucleotide sequence ID" value="NZ_JAAGYR010000021.1"/>
</dbReference>
<dbReference type="Pfam" id="PF15738">
    <property type="entry name" value="YafQ_toxin"/>
    <property type="match status" value="1"/>
</dbReference>
<dbReference type="InterPro" id="IPR007712">
    <property type="entry name" value="RelE/ParE_toxin"/>
</dbReference>
<sequence>MLQIKTSKDFDRDIRKVKLTTNLVEVLTCLSRREVLPKKYKDHVLTGNWNGWRDCHINPDLVLIYKTDDETLYLARLNSHSEIFG</sequence>
<reference evidence="3 4" key="1">
    <citation type="submission" date="2020-02" db="EMBL/GenBank/DDBJ databases">
        <title>Pelistega sp. NLN82 were isolated from wild rodents of the Hainan Island.</title>
        <authorList>
            <person name="Niu N."/>
            <person name="Zhou J."/>
        </authorList>
    </citation>
    <scope>NUCLEOTIDE SEQUENCE [LARGE SCALE GENOMIC DNA]</scope>
    <source>
        <strain evidence="3 4">NLN82</strain>
    </source>
</reference>
<dbReference type="Gene3D" id="3.30.2310.20">
    <property type="entry name" value="RelE-like"/>
    <property type="match status" value="1"/>
</dbReference>
<evidence type="ECO:0000256" key="2">
    <source>
        <dbReference type="PIRSR" id="PIRSR006156-1"/>
    </source>
</evidence>